<sequence>MKYTGLNSEGLKFQRPRTNKQTTSLRLRTHHLQKSVTQKFANRPGPECTGGAAVTVSREGAKPPKVTPLIVGTQRKINTP</sequence>
<proteinExistence type="predicted"/>
<evidence type="ECO:0000313" key="2">
    <source>
        <dbReference type="EMBL" id="KAK1131715.1"/>
    </source>
</evidence>
<evidence type="ECO:0000256" key="1">
    <source>
        <dbReference type="SAM" id="MobiDB-lite"/>
    </source>
</evidence>
<organism evidence="2 3">
    <name type="scientific">Melipona bicolor</name>
    <dbReference type="NCBI Taxonomy" id="60889"/>
    <lineage>
        <taxon>Eukaryota</taxon>
        <taxon>Metazoa</taxon>
        <taxon>Ecdysozoa</taxon>
        <taxon>Arthropoda</taxon>
        <taxon>Hexapoda</taxon>
        <taxon>Insecta</taxon>
        <taxon>Pterygota</taxon>
        <taxon>Neoptera</taxon>
        <taxon>Endopterygota</taxon>
        <taxon>Hymenoptera</taxon>
        <taxon>Apocrita</taxon>
        <taxon>Aculeata</taxon>
        <taxon>Apoidea</taxon>
        <taxon>Anthophila</taxon>
        <taxon>Apidae</taxon>
        <taxon>Melipona</taxon>
    </lineage>
</organism>
<feature type="region of interest" description="Disordered" evidence="1">
    <location>
        <begin position="1"/>
        <end position="22"/>
    </location>
</feature>
<protein>
    <submittedName>
        <fullName evidence="2">Uncharacterized protein</fullName>
    </submittedName>
</protein>
<evidence type="ECO:0000313" key="3">
    <source>
        <dbReference type="Proteomes" id="UP001177670"/>
    </source>
</evidence>
<comment type="caution">
    <text evidence="2">The sequence shown here is derived from an EMBL/GenBank/DDBJ whole genome shotgun (WGS) entry which is preliminary data.</text>
</comment>
<reference evidence="2" key="1">
    <citation type="submission" date="2021-10" db="EMBL/GenBank/DDBJ databases">
        <title>Melipona bicolor Genome sequencing and assembly.</title>
        <authorList>
            <person name="Araujo N.S."/>
            <person name="Arias M.C."/>
        </authorList>
    </citation>
    <scope>NUCLEOTIDE SEQUENCE</scope>
    <source>
        <strain evidence="2">USP_2M_L1-L4_2017</strain>
        <tissue evidence="2">Whole body</tissue>
    </source>
</reference>
<gene>
    <name evidence="2" type="ORF">K0M31_015875</name>
</gene>
<name>A0AA40KT17_9HYME</name>
<accession>A0AA40KT17</accession>
<dbReference type="Proteomes" id="UP001177670">
    <property type="component" value="Unassembled WGS sequence"/>
</dbReference>
<keyword evidence="3" id="KW-1185">Reference proteome</keyword>
<feature type="region of interest" description="Disordered" evidence="1">
    <location>
        <begin position="57"/>
        <end position="80"/>
    </location>
</feature>
<dbReference type="AlphaFoldDB" id="A0AA40KT17"/>
<dbReference type="EMBL" id="JAHYIQ010000005">
    <property type="protein sequence ID" value="KAK1131715.1"/>
    <property type="molecule type" value="Genomic_DNA"/>
</dbReference>